<proteinExistence type="predicted"/>
<dbReference type="EMBL" id="JBHUFD010000001">
    <property type="protein sequence ID" value="MFD1871592.1"/>
    <property type="molecule type" value="Genomic_DNA"/>
</dbReference>
<keyword evidence="1" id="KW-1133">Transmembrane helix</keyword>
<keyword evidence="4" id="KW-1185">Reference proteome</keyword>
<feature type="transmembrane region" description="Helical" evidence="1">
    <location>
        <begin position="330"/>
        <end position="348"/>
    </location>
</feature>
<evidence type="ECO:0000313" key="3">
    <source>
        <dbReference type="EMBL" id="MFD1871592.1"/>
    </source>
</evidence>
<sequence length="466" mass="52152">MTTFRWYLLGILVLFGSYVALEYYRPKPLDWSPTLSSKDKIPYGTYVLYDALPQVLGTDSVASVRLPIYNQLLGTEEPKARGGRPVNVTFAGDSAAERRTADTTATAATQDAANDQAAAATEAATLPLVATRASYIFVNQGFAATRLETAALLRFVAAGHDVFIAAEDFGPERRGFLADTLGFRTYEADTAQRLAVPRIGQPADTRNLVSVHLLRARPELPGTSFQFKPEVTGYRLALTKRRPHRGATLAADERGRPVLVRLDHGRGHFYLCSVPLAFGNYWVLRPRTADFAFAVLSYLPAGRPAWWDEYQKQGRLGEQSMLRVIMAHPALRTAYYLSLVAGLLFVLVEARRRQRVIPTLKPLPNTTLLFTRTVAGLYQQGRNHAQIAEKKTALFLDYLRTRFQEPTPDLGDETFRERLSQKAGVPRPRVEELVRLINFARTAPAVTDRELLILSRAIRDFKRESQ</sequence>
<comment type="caution">
    <text evidence="3">The sequence shown here is derived from an EMBL/GenBank/DDBJ whole genome shotgun (WGS) entry which is preliminary data.</text>
</comment>
<feature type="domain" description="DUF4350" evidence="2">
    <location>
        <begin position="118"/>
        <end position="296"/>
    </location>
</feature>
<dbReference type="Proteomes" id="UP001597197">
    <property type="component" value="Unassembled WGS sequence"/>
</dbReference>
<dbReference type="InterPro" id="IPR025646">
    <property type="entry name" value="DUF4350"/>
</dbReference>
<evidence type="ECO:0000313" key="4">
    <source>
        <dbReference type="Proteomes" id="UP001597197"/>
    </source>
</evidence>
<evidence type="ECO:0000256" key="1">
    <source>
        <dbReference type="SAM" id="Phobius"/>
    </source>
</evidence>
<dbReference type="RefSeq" id="WP_382311907.1">
    <property type="nucleotide sequence ID" value="NZ_JBHUFD010000001.1"/>
</dbReference>
<accession>A0ABW4QPY8</accession>
<feature type="transmembrane region" description="Helical" evidence="1">
    <location>
        <begin position="6"/>
        <end position="24"/>
    </location>
</feature>
<keyword evidence="1" id="KW-0472">Membrane</keyword>
<protein>
    <submittedName>
        <fullName evidence="3">DUF4350 domain-containing protein</fullName>
    </submittedName>
</protein>
<keyword evidence="1" id="KW-0812">Transmembrane</keyword>
<evidence type="ECO:0000259" key="2">
    <source>
        <dbReference type="Pfam" id="PF14258"/>
    </source>
</evidence>
<name>A0ABW4QPY8_9BACT</name>
<gene>
    <name evidence="3" type="ORF">ACFSDX_04095</name>
</gene>
<reference evidence="4" key="1">
    <citation type="journal article" date="2019" name="Int. J. Syst. Evol. Microbiol.">
        <title>The Global Catalogue of Microorganisms (GCM) 10K type strain sequencing project: providing services to taxonomists for standard genome sequencing and annotation.</title>
        <authorList>
            <consortium name="The Broad Institute Genomics Platform"/>
            <consortium name="The Broad Institute Genome Sequencing Center for Infectious Disease"/>
            <person name="Wu L."/>
            <person name="Ma J."/>
        </authorList>
    </citation>
    <scope>NUCLEOTIDE SEQUENCE [LARGE SCALE GENOMIC DNA]</scope>
    <source>
        <strain evidence="4">CGMCC 1.15795</strain>
    </source>
</reference>
<organism evidence="3 4">
    <name type="scientific">Hymenobacter bucti</name>
    <dbReference type="NCBI Taxonomy" id="1844114"/>
    <lineage>
        <taxon>Bacteria</taxon>
        <taxon>Pseudomonadati</taxon>
        <taxon>Bacteroidota</taxon>
        <taxon>Cytophagia</taxon>
        <taxon>Cytophagales</taxon>
        <taxon>Hymenobacteraceae</taxon>
        <taxon>Hymenobacter</taxon>
    </lineage>
</organism>
<dbReference type="Pfam" id="PF14258">
    <property type="entry name" value="DUF4350"/>
    <property type="match status" value="1"/>
</dbReference>